<dbReference type="OrthoDB" id="6112694at2759"/>
<dbReference type="InterPro" id="IPR001258">
    <property type="entry name" value="NHL_repeat"/>
</dbReference>
<evidence type="ECO:0000313" key="3">
    <source>
        <dbReference type="EMBL" id="CAC5412111.1"/>
    </source>
</evidence>
<feature type="repeat" description="NHL" evidence="2">
    <location>
        <begin position="133"/>
        <end position="158"/>
    </location>
</feature>
<protein>
    <submittedName>
        <fullName evidence="3">Uncharacterized protein</fullName>
    </submittedName>
</protein>
<dbReference type="Gene3D" id="2.120.10.30">
    <property type="entry name" value="TolB, C-terminal domain"/>
    <property type="match status" value="1"/>
</dbReference>
<dbReference type="InterPro" id="IPR011042">
    <property type="entry name" value="6-blade_b-propeller_TolB-like"/>
</dbReference>
<name>A0A6J8DXF7_MYTCO</name>
<dbReference type="AlphaFoldDB" id="A0A6J8DXF7"/>
<evidence type="ECO:0000256" key="1">
    <source>
        <dbReference type="ARBA" id="ARBA00022737"/>
    </source>
</evidence>
<reference evidence="3 4" key="1">
    <citation type="submission" date="2020-06" db="EMBL/GenBank/DDBJ databases">
        <authorList>
            <person name="Li R."/>
            <person name="Bekaert M."/>
        </authorList>
    </citation>
    <scope>NUCLEOTIDE SEQUENCE [LARGE SCALE GENOMIC DNA]</scope>
    <source>
        <strain evidence="4">wild</strain>
    </source>
</reference>
<dbReference type="SUPFAM" id="SSF63829">
    <property type="entry name" value="Calcium-dependent phosphotriesterase"/>
    <property type="match status" value="1"/>
</dbReference>
<evidence type="ECO:0000256" key="2">
    <source>
        <dbReference type="PROSITE-ProRule" id="PRU00504"/>
    </source>
</evidence>
<sequence>MKLLPNRRLVRFADVGTISYSPYCICIRDDIVVIYSWSVTGNNQYNYTSKNHIIWMNTDGIVTKRSLFSESVWKRPCSIHNLESGLCVLYRVNTEYKLHSIELLEAKSDKCNKLYAFKGIYGLNPQRNFECGGMCVDNTGNILVSDYRHHSVYVLDKELKYKNRLFDSKNGLDKQTVISLLNDHIWVADGNQIFIFQYANI</sequence>
<keyword evidence="4" id="KW-1185">Reference proteome</keyword>
<evidence type="ECO:0000313" key="4">
    <source>
        <dbReference type="Proteomes" id="UP000507470"/>
    </source>
</evidence>
<dbReference type="Proteomes" id="UP000507470">
    <property type="component" value="Unassembled WGS sequence"/>
</dbReference>
<organism evidence="3 4">
    <name type="scientific">Mytilus coruscus</name>
    <name type="common">Sea mussel</name>
    <dbReference type="NCBI Taxonomy" id="42192"/>
    <lineage>
        <taxon>Eukaryota</taxon>
        <taxon>Metazoa</taxon>
        <taxon>Spiralia</taxon>
        <taxon>Lophotrochozoa</taxon>
        <taxon>Mollusca</taxon>
        <taxon>Bivalvia</taxon>
        <taxon>Autobranchia</taxon>
        <taxon>Pteriomorphia</taxon>
        <taxon>Mytilida</taxon>
        <taxon>Mytiloidea</taxon>
        <taxon>Mytilidae</taxon>
        <taxon>Mytilinae</taxon>
        <taxon>Mytilus</taxon>
    </lineage>
</organism>
<accession>A0A6J8DXF7</accession>
<dbReference type="EMBL" id="CACVKT020007975">
    <property type="protein sequence ID" value="CAC5412111.1"/>
    <property type="molecule type" value="Genomic_DNA"/>
</dbReference>
<dbReference type="Pfam" id="PF01436">
    <property type="entry name" value="NHL"/>
    <property type="match status" value="1"/>
</dbReference>
<proteinExistence type="predicted"/>
<keyword evidence="1" id="KW-0677">Repeat</keyword>
<dbReference type="PROSITE" id="PS51125">
    <property type="entry name" value="NHL"/>
    <property type="match status" value="1"/>
</dbReference>
<gene>
    <name evidence="3" type="ORF">MCOR_45130</name>
</gene>